<keyword evidence="4 5" id="KW-0699">rRNA-binding</keyword>
<dbReference type="AlphaFoldDB" id="A0A2H0VAW5"/>
<evidence type="ECO:0000256" key="5">
    <source>
        <dbReference type="RuleBase" id="RU000562"/>
    </source>
</evidence>
<dbReference type="GO" id="GO:0005840">
    <property type="term" value="C:ribosome"/>
    <property type="evidence" value="ECO:0007669"/>
    <property type="project" value="UniProtKB-KW"/>
</dbReference>
<gene>
    <name evidence="4 6" type="primary">rplU</name>
    <name evidence="6" type="ORF">COT92_02160</name>
</gene>
<accession>A0A2H0VAW5</accession>
<dbReference type="InterPro" id="IPR001787">
    <property type="entry name" value="Ribosomal_bL21"/>
</dbReference>
<dbReference type="Proteomes" id="UP000230922">
    <property type="component" value="Unassembled WGS sequence"/>
</dbReference>
<dbReference type="InterPro" id="IPR028909">
    <property type="entry name" value="bL21-like"/>
</dbReference>
<dbReference type="Pfam" id="PF00829">
    <property type="entry name" value="Ribosomal_L21p"/>
    <property type="match status" value="1"/>
</dbReference>
<comment type="subunit">
    <text evidence="4">Part of the 50S ribosomal subunit. Contacts protein L20.</text>
</comment>
<dbReference type="GO" id="GO:0005737">
    <property type="term" value="C:cytoplasm"/>
    <property type="evidence" value="ECO:0007669"/>
    <property type="project" value="UniProtKB-ARBA"/>
</dbReference>
<dbReference type="NCBIfam" id="TIGR00061">
    <property type="entry name" value="L21"/>
    <property type="match status" value="1"/>
</dbReference>
<dbReference type="PANTHER" id="PTHR21349:SF0">
    <property type="entry name" value="LARGE RIBOSOMAL SUBUNIT PROTEIN BL21M"/>
    <property type="match status" value="1"/>
</dbReference>
<dbReference type="InterPro" id="IPR036164">
    <property type="entry name" value="bL21-like_sf"/>
</dbReference>
<keyword evidence="3 4" id="KW-0687">Ribonucleoprotein</keyword>
<protein>
    <recommendedName>
        <fullName evidence="4">Large ribosomal subunit protein bL21</fullName>
    </recommendedName>
</protein>
<comment type="similarity">
    <text evidence="1 4 5">Belongs to the bacterial ribosomal protein bL21 family.</text>
</comment>
<keyword evidence="2 4" id="KW-0689">Ribosomal protein</keyword>
<proteinExistence type="inferred from homology"/>
<dbReference type="HAMAP" id="MF_01363">
    <property type="entry name" value="Ribosomal_bL21"/>
    <property type="match status" value="1"/>
</dbReference>
<evidence type="ECO:0000256" key="3">
    <source>
        <dbReference type="ARBA" id="ARBA00023274"/>
    </source>
</evidence>
<reference evidence="7" key="1">
    <citation type="submission" date="2017-09" db="EMBL/GenBank/DDBJ databases">
        <title>Depth-based differentiation of microbial function through sediment-hosted aquifers and enrichment of novel symbionts in the deep terrestrial subsurface.</title>
        <authorList>
            <person name="Probst A.J."/>
            <person name="Ladd B."/>
            <person name="Jarett J.K."/>
            <person name="Geller-Mcgrath D.E."/>
            <person name="Sieber C.M.K."/>
            <person name="Emerson J.B."/>
            <person name="Anantharaman K."/>
            <person name="Thomas B.C."/>
            <person name="Malmstrom R."/>
            <person name="Stieglmeier M."/>
            <person name="Klingl A."/>
            <person name="Woyke T."/>
            <person name="Ryan C.M."/>
            <person name="Banfield J.F."/>
        </authorList>
    </citation>
    <scope>NUCLEOTIDE SEQUENCE [LARGE SCALE GENOMIC DNA]</scope>
</reference>
<organism evidence="6 7">
    <name type="scientific">Candidatus Doudnabacteria bacterium CG10_big_fil_rev_8_21_14_0_10_42_18</name>
    <dbReference type="NCBI Taxonomy" id="1974552"/>
    <lineage>
        <taxon>Bacteria</taxon>
        <taxon>Candidatus Doudnaibacteriota</taxon>
    </lineage>
</organism>
<dbReference type="GO" id="GO:0019843">
    <property type="term" value="F:rRNA binding"/>
    <property type="evidence" value="ECO:0007669"/>
    <property type="project" value="UniProtKB-UniRule"/>
</dbReference>
<dbReference type="EMBL" id="PFAK01000038">
    <property type="protein sequence ID" value="PIR96242.1"/>
    <property type="molecule type" value="Genomic_DNA"/>
</dbReference>
<evidence type="ECO:0000256" key="4">
    <source>
        <dbReference type="HAMAP-Rule" id="MF_01363"/>
    </source>
</evidence>
<evidence type="ECO:0000313" key="7">
    <source>
        <dbReference type="Proteomes" id="UP000230922"/>
    </source>
</evidence>
<name>A0A2H0VAW5_9BACT</name>
<sequence>MIAIIETGGKQYMVKQGDKLQIEKLPVKEGKTIKFEKVLFTEDGKTFNLGKPYLTGKTVEAKALKQGRGDKIRVFKYKAKSRYRKTLGHRQSYTEIEITKI</sequence>
<dbReference type="GO" id="GO:0006412">
    <property type="term" value="P:translation"/>
    <property type="evidence" value="ECO:0007669"/>
    <property type="project" value="UniProtKB-UniRule"/>
</dbReference>
<evidence type="ECO:0000256" key="2">
    <source>
        <dbReference type="ARBA" id="ARBA00022980"/>
    </source>
</evidence>
<comment type="function">
    <text evidence="4 5">This protein binds to 23S rRNA in the presence of protein L20.</text>
</comment>
<dbReference type="PANTHER" id="PTHR21349">
    <property type="entry name" value="50S RIBOSOMAL PROTEIN L21"/>
    <property type="match status" value="1"/>
</dbReference>
<evidence type="ECO:0000313" key="6">
    <source>
        <dbReference type="EMBL" id="PIR96242.1"/>
    </source>
</evidence>
<dbReference type="GO" id="GO:1990904">
    <property type="term" value="C:ribonucleoprotein complex"/>
    <property type="evidence" value="ECO:0007669"/>
    <property type="project" value="UniProtKB-KW"/>
</dbReference>
<dbReference type="SUPFAM" id="SSF141091">
    <property type="entry name" value="L21p-like"/>
    <property type="match status" value="1"/>
</dbReference>
<evidence type="ECO:0000256" key="1">
    <source>
        <dbReference type="ARBA" id="ARBA00008563"/>
    </source>
</evidence>
<comment type="caution">
    <text evidence="6">The sequence shown here is derived from an EMBL/GenBank/DDBJ whole genome shotgun (WGS) entry which is preliminary data.</text>
</comment>
<dbReference type="GO" id="GO:0003735">
    <property type="term" value="F:structural constituent of ribosome"/>
    <property type="evidence" value="ECO:0007669"/>
    <property type="project" value="InterPro"/>
</dbReference>
<keyword evidence="4 5" id="KW-0694">RNA-binding</keyword>